<name>A0A3P7LI73_STRVU</name>
<dbReference type="EMBL" id="UYYB01103509">
    <property type="protein sequence ID" value="VDM78972.1"/>
    <property type="molecule type" value="Genomic_DNA"/>
</dbReference>
<protein>
    <submittedName>
        <fullName evidence="1">Uncharacterized protein</fullName>
    </submittedName>
</protein>
<dbReference type="Proteomes" id="UP000270094">
    <property type="component" value="Unassembled WGS sequence"/>
</dbReference>
<evidence type="ECO:0000313" key="1">
    <source>
        <dbReference type="EMBL" id="VDM78972.1"/>
    </source>
</evidence>
<proteinExistence type="predicted"/>
<dbReference type="AlphaFoldDB" id="A0A3P7LI73"/>
<evidence type="ECO:0000313" key="2">
    <source>
        <dbReference type="Proteomes" id="UP000270094"/>
    </source>
</evidence>
<accession>A0A3P7LI73</accession>
<sequence>MDFGPKGHVNDSPGRLSHALHYNARAISTNADLHALIEPAGIKYHVIVAGNKVQEDGRVGFILVHLDSHEILSPRLAILRLRPLHQKAILSSTVIFQHQQLMIRNLMLFMRI</sequence>
<gene>
    <name evidence="1" type="ORF">SVUK_LOCUS13970</name>
</gene>
<reference evidence="1 2" key="1">
    <citation type="submission" date="2018-11" db="EMBL/GenBank/DDBJ databases">
        <authorList>
            <consortium name="Pathogen Informatics"/>
        </authorList>
    </citation>
    <scope>NUCLEOTIDE SEQUENCE [LARGE SCALE GENOMIC DNA]</scope>
</reference>
<dbReference type="OrthoDB" id="5854880at2759"/>
<organism evidence="1 2">
    <name type="scientific">Strongylus vulgaris</name>
    <name type="common">Blood worm</name>
    <dbReference type="NCBI Taxonomy" id="40348"/>
    <lineage>
        <taxon>Eukaryota</taxon>
        <taxon>Metazoa</taxon>
        <taxon>Ecdysozoa</taxon>
        <taxon>Nematoda</taxon>
        <taxon>Chromadorea</taxon>
        <taxon>Rhabditida</taxon>
        <taxon>Rhabditina</taxon>
        <taxon>Rhabditomorpha</taxon>
        <taxon>Strongyloidea</taxon>
        <taxon>Strongylidae</taxon>
        <taxon>Strongylus</taxon>
    </lineage>
</organism>
<keyword evidence="2" id="KW-1185">Reference proteome</keyword>